<accession>A0A0L8H1U0</accession>
<keyword evidence="2" id="KW-0812">Transmembrane</keyword>
<evidence type="ECO:0000313" key="3">
    <source>
        <dbReference type="EMBL" id="KOF83147.1"/>
    </source>
</evidence>
<name>A0A0L8H1U0_OCTBM</name>
<feature type="transmembrane region" description="Helical" evidence="2">
    <location>
        <begin position="134"/>
        <end position="150"/>
    </location>
</feature>
<organism evidence="3">
    <name type="scientific">Octopus bimaculoides</name>
    <name type="common">California two-spotted octopus</name>
    <dbReference type="NCBI Taxonomy" id="37653"/>
    <lineage>
        <taxon>Eukaryota</taxon>
        <taxon>Metazoa</taxon>
        <taxon>Spiralia</taxon>
        <taxon>Lophotrochozoa</taxon>
        <taxon>Mollusca</taxon>
        <taxon>Cephalopoda</taxon>
        <taxon>Coleoidea</taxon>
        <taxon>Octopodiformes</taxon>
        <taxon>Octopoda</taxon>
        <taxon>Incirrata</taxon>
        <taxon>Octopodidae</taxon>
        <taxon>Octopus</taxon>
    </lineage>
</organism>
<dbReference type="EMBL" id="KQ419564">
    <property type="protein sequence ID" value="KOF83147.1"/>
    <property type="molecule type" value="Genomic_DNA"/>
</dbReference>
<gene>
    <name evidence="3" type="ORF">OCBIM_22024302mg</name>
</gene>
<dbReference type="OrthoDB" id="6099974at2759"/>
<evidence type="ECO:0000256" key="2">
    <source>
        <dbReference type="SAM" id="Phobius"/>
    </source>
</evidence>
<feature type="compositionally biased region" description="Acidic residues" evidence="1">
    <location>
        <begin position="20"/>
        <end position="32"/>
    </location>
</feature>
<dbReference type="AlphaFoldDB" id="A0A0L8H1U0"/>
<sequence length="173" mass="19748">MVNEKLPENSWSDNPADAEQFSDEEEENDIDTNENHTTSWSPYEDPYQRPNQVNQKLIPNQSLTTSKISFLASLDDVCDIDKEKQQNIKKGFSMFEGMLLVMMSLNLFMMMGFLGCMGLFYIELLDEFNLTRSIASMVVSVPWGFAFGSGKSRKTCSTMFLSVSLYMCVCIYI</sequence>
<keyword evidence="2" id="KW-1133">Transmembrane helix</keyword>
<feature type="region of interest" description="Disordered" evidence="1">
    <location>
        <begin position="1"/>
        <end position="46"/>
    </location>
</feature>
<protein>
    <submittedName>
        <fullName evidence="3">Uncharacterized protein</fullName>
    </submittedName>
</protein>
<evidence type="ECO:0000256" key="1">
    <source>
        <dbReference type="SAM" id="MobiDB-lite"/>
    </source>
</evidence>
<proteinExistence type="predicted"/>
<feature type="transmembrane region" description="Helical" evidence="2">
    <location>
        <begin position="99"/>
        <end position="122"/>
    </location>
</feature>
<keyword evidence="2" id="KW-0472">Membrane</keyword>
<reference evidence="3" key="1">
    <citation type="submission" date="2015-07" db="EMBL/GenBank/DDBJ databases">
        <title>MeaNS - Measles Nucleotide Surveillance Program.</title>
        <authorList>
            <person name="Tran T."/>
            <person name="Druce J."/>
        </authorList>
    </citation>
    <scope>NUCLEOTIDE SEQUENCE</scope>
    <source>
        <strain evidence="3">UCB-OBI-ISO-001</strain>
        <tissue evidence="3">Gonad</tissue>
    </source>
</reference>